<dbReference type="CDD" id="cd07035">
    <property type="entry name" value="TPP_PYR_POX_like"/>
    <property type="match status" value="1"/>
</dbReference>
<keyword evidence="1" id="KW-0210">Decarboxylase</keyword>
<evidence type="ECO:0000259" key="4">
    <source>
        <dbReference type="Pfam" id="PF02775"/>
    </source>
</evidence>
<dbReference type="NCBIfam" id="TIGR03297">
    <property type="entry name" value="Ppyr-DeCO2ase"/>
    <property type="match status" value="1"/>
</dbReference>
<name>A0AB34G5F0_9HYPO</name>
<dbReference type="Pfam" id="PF02776">
    <property type="entry name" value="TPP_enzyme_N"/>
    <property type="match status" value="1"/>
</dbReference>
<dbReference type="Gene3D" id="3.40.50.970">
    <property type="match status" value="2"/>
</dbReference>
<dbReference type="InterPro" id="IPR017684">
    <property type="entry name" value="Phosphono-pyrv_decarboxylase"/>
</dbReference>
<dbReference type="SUPFAM" id="SSF52518">
    <property type="entry name" value="Thiamin diphosphate-binding fold (THDP-binding)"/>
    <property type="match status" value="2"/>
</dbReference>
<sequence>MEAAAADRPSAMMPFDPQHFHNEAIKLNNIEVIFGVPDSSLSGLLSYFAANKSEPQHVVMANEGGAVAMAAGYHLATGKVALCYLQNSGLSNALNPLQSLAAKEVFGIPMLLMIGWRGKPGIKDEPQHALIGPRLLDNLKANDIPFEELPETISQSKAVIKRLIARSLVEKTPVAVIVPPGAFTPYTKERDLETRVQYGRTNVHTVTERRLALEHNNLLSRELVVRGVLAHMAEADVSVSSLGGTSRELYMVRREKGEAISSNFFCLGAMGHSFAVANGIRLRPSSGRVFCIDGDGSFLMHLGNNAVLADLRQPNLVHVVVFNGVHSSTGNQPLTISRDAFLAAADGLNYEQKVFVDSVAGLHEALRSLDSRSTLIVAITNDVASAKLPRPSETARELKDMFMGDFR</sequence>
<proteinExistence type="predicted"/>
<dbReference type="GO" id="GO:0033980">
    <property type="term" value="F:phosphonopyruvate decarboxylase activity"/>
    <property type="evidence" value="ECO:0007669"/>
    <property type="project" value="InterPro"/>
</dbReference>
<comment type="caution">
    <text evidence="6">The sequence shown here is derived from an EMBL/GenBank/DDBJ whole genome shotgun (WGS) entry which is preliminary data.</text>
</comment>
<dbReference type="GO" id="GO:0032923">
    <property type="term" value="P:organic phosphonate biosynthetic process"/>
    <property type="evidence" value="ECO:0007669"/>
    <property type="project" value="InterPro"/>
</dbReference>
<keyword evidence="2" id="KW-0786">Thiamine pyrophosphate</keyword>
<dbReference type="InterPro" id="IPR011766">
    <property type="entry name" value="TPP_enzyme_TPP-bd"/>
</dbReference>
<evidence type="ECO:0000256" key="2">
    <source>
        <dbReference type="ARBA" id="ARBA00023052"/>
    </source>
</evidence>
<dbReference type="InterPro" id="IPR029061">
    <property type="entry name" value="THDP-binding"/>
</dbReference>
<keyword evidence="3" id="KW-0456">Lyase</keyword>
<dbReference type="EMBL" id="JAQHRD010000001">
    <property type="protein sequence ID" value="KAJ6446938.1"/>
    <property type="molecule type" value="Genomic_DNA"/>
</dbReference>
<dbReference type="GO" id="GO:0030976">
    <property type="term" value="F:thiamine pyrophosphate binding"/>
    <property type="evidence" value="ECO:0007669"/>
    <property type="project" value="InterPro"/>
</dbReference>
<evidence type="ECO:0000256" key="1">
    <source>
        <dbReference type="ARBA" id="ARBA00022793"/>
    </source>
</evidence>
<evidence type="ECO:0000313" key="7">
    <source>
        <dbReference type="Proteomes" id="UP001163105"/>
    </source>
</evidence>
<dbReference type="AlphaFoldDB" id="A0AB34G5F0"/>
<feature type="domain" description="Thiamine pyrophosphate enzyme TPP-binding" evidence="4">
    <location>
        <begin position="253"/>
        <end position="334"/>
    </location>
</feature>
<keyword evidence="7" id="KW-1185">Reference proteome</keyword>
<evidence type="ECO:0000313" key="6">
    <source>
        <dbReference type="EMBL" id="KAJ6446938.1"/>
    </source>
</evidence>
<gene>
    <name evidence="6" type="ORF">O9K51_01713</name>
</gene>
<dbReference type="PANTHER" id="PTHR42818:SF1">
    <property type="entry name" value="SULFOPYRUVATE DECARBOXYLASE"/>
    <property type="match status" value="1"/>
</dbReference>
<accession>A0AB34G5F0</accession>
<organism evidence="6 7">
    <name type="scientific">Purpureocillium lavendulum</name>
    <dbReference type="NCBI Taxonomy" id="1247861"/>
    <lineage>
        <taxon>Eukaryota</taxon>
        <taxon>Fungi</taxon>
        <taxon>Dikarya</taxon>
        <taxon>Ascomycota</taxon>
        <taxon>Pezizomycotina</taxon>
        <taxon>Sordariomycetes</taxon>
        <taxon>Hypocreomycetidae</taxon>
        <taxon>Hypocreales</taxon>
        <taxon>Ophiocordycipitaceae</taxon>
        <taxon>Purpureocillium</taxon>
    </lineage>
</organism>
<protein>
    <submittedName>
        <fullName evidence="6">Phosphonopyruvate decarboxylase</fullName>
    </submittedName>
</protein>
<dbReference type="InterPro" id="IPR012001">
    <property type="entry name" value="Thiamin_PyroP_enz_TPP-bd_dom"/>
</dbReference>
<dbReference type="PANTHER" id="PTHR42818">
    <property type="entry name" value="SULFOPYRUVATE DECARBOXYLASE SUBUNIT ALPHA"/>
    <property type="match status" value="1"/>
</dbReference>
<evidence type="ECO:0000256" key="3">
    <source>
        <dbReference type="ARBA" id="ARBA00023239"/>
    </source>
</evidence>
<evidence type="ECO:0000259" key="5">
    <source>
        <dbReference type="Pfam" id="PF02776"/>
    </source>
</evidence>
<dbReference type="InterPro" id="IPR051818">
    <property type="entry name" value="TPP_dependent_decarboxylase"/>
</dbReference>
<dbReference type="Proteomes" id="UP001163105">
    <property type="component" value="Unassembled WGS sequence"/>
</dbReference>
<reference evidence="6" key="1">
    <citation type="submission" date="2023-01" db="EMBL/GenBank/DDBJ databases">
        <title>The growth and conidiation of Purpureocillium lavendulum are regulated by nitrogen source and histone H3K14 acetylation.</title>
        <authorList>
            <person name="Tang P."/>
            <person name="Han J."/>
            <person name="Zhang C."/>
            <person name="Tang P."/>
            <person name="Qi F."/>
            <person name="Zhang K."/>
            <person name="Liang L."/>
        </authorList>
    </citation>
    <scope>NUCLEOTIDE SEQUENCE</scope>
    <source>
        <strain evidence="6">YMF1.00683</strain>
    </source>
</reference>
<dbReference type="Pfam" id="PF02775">
    <property type="entry name" value="TPP_enzyme_C"/>
    <property type="match status" value="1"/>
</dbReference>
<feature type="domain" description="Thiamine pyrophosphate enzyme N-terminal TPP-binding" evidence="5">
    <location>
        <begin position="24"/>
        <end position="123"/>
    </location>
</feature>